<feature type="compositionally biased region" description="Basic residues" evidence="11">
    <location>
        <begin position="962"/>
        <end position="971"/>
    </location>
</feature>
<evidence type="ECO:0000256" key="10">
    <source>
        <dbReference type="PROSITE-ProRule" id="PRU10141"/>
    </source>
</evidence>
<evidence type="ECO:0000256" key="1">
    <source>
        <dbReference type="ARBA" id="ARBA00010886"/>
    </source>
</evidence>
<dbReference type="SUPFAM" id="SSF56112">
    <property type="entry name" value="Protein kinase-like (PK-like)"/>
    <property type="match status" value="1"/>
</dbReference>
<feature type="binding site" evidence="10">
    <location>
        <position position="33"/>
    </location>
    <ligand>
        <name>ATP</name>
        <dbReference type="ChEBI" id="CHEBI:30616"/>
    </ligand>
</feature>
<organism evidence="13 15">
    <name type="scientific">Limulus polyphemus</name>
    <name type="common">Atlantic horseshoe crab</name>
    <dbReference type="NCBI Taxonomy" id="6850"/>
    <lineage>
        <taxon>Eukaryota</taxon>
        <taxon>Metazoa</taxon>
        <taxon>Ecdysozoa</taxon>
        <taxon>Arthropoda</taxon>
        <taxon>Chelicerata</taxon>
        <taxon>Merostomata</taxon>
        <taxon>Xiphosura</taxon>
        <taxon>Limulidae</taxon>
        <taxon>Limulus</taxon>
    </lineage>
</organism>
<feature type="domain" description="Protein kinase" evidence="12">
    <location>
        <begin position="4"/>
        <end position="259"/>
    </location>
</feature>
<feature type="region of interest" description="Disordered" evidence="11">
    <location>
        <begin position="955"/>
        <end position="977"/>
    </location>
</feature>
<evidence type="ECO:0000259" key="12">
    <source>
        <dbReference type="PROSITE" id="PS50011"/>
    </source>
</evidence>
<sequence length="1150" mass="130566">MEKYSHVKQIGKGSYGEVWLVRHCTSSKQCVLKQINIQHASKRERCAALLEVQLLATLKHPNIVSYLNSFQSPDGILNIIMGYCEGGDLYSLIRKRKGSLFDESQVAQWSIQICMALQYLHDHKILHRDLKTQNIFLTKNKVIKVGDLGIARVLDGTLDMATTLIGTPYYMSPELFSNKPYNHKSDVWSLGCCLYEMATLRHAFNAQNLNSLMYKVLQGKLPPMPKHYSLELQALIKSMLSCCPEHRPSIRQILENEYIHKHMEIFLEETKSRSKGSKKITNASESKICDDFKNQNSVSHEKVGDDKAFSFVNPNKTGKKTLSIKQCEEKSCVVKVCSTYTVESSSHLGSSTQNHCVEKTNLMKSLASTMHENRTETTSLEKVTCENRTETCDLEKVTCENRTETSGLENVTCENRTETCGLENETCENRTETCGLENVTCENRTGTCGIEKVTCENRTETCGLENVTCENRTGTCGLENVTCENRTGTCGLENVTCENRTGTCGIEKGTCENRTETCGIEKVTCENRTETCGLEEVTCENRTETHGLGKVTYESEDKKCESNLYKESDKIIENSSAFVRCKQEKDYVHADLRDNVNTRELCVRRQETLNDQRPFHHRVKALELPDRIEKDSRIKEETVSIQQPTKINIRLSVEPRHRRRCQKDTRSAVITNLDRTSSHITNSETGKHKIQENTTVRKSISQSASEEINNSSQQSPEITRTFVVFKETVSPKDSRKLVISSTKQSPMYCHSEKIRNAPESYNKELDIENMYSKKGQDIFNFTSDIKFRNSNKVIESRLDTSTSDPNLSVENLFMQVKDLAGITHDQEFHRNQSFEDFAEHTKNKPPLPHSHEISYKSPGRTRNEGNGVTLLPQRKLSGPRPLPTRPTLHDNSRPNQNEFNDVSQYINYPSTSNLRRRRSRKGEEAFKQMHEPSHVITSDRANEDKIPAQSFVKPCRSNSAARQRRREKHGKQKSEEKLLPNLMSDRKLGSISSRNNICPSSEEQVEVTRNKQSLKVEDISCVSSCAGDEEKGDDPEMADLMTALNTSLRLSSSAPEKLSSKFPAYEDDSSNRINLDQRIKILTGDCLMGLSEDLLKKALQILGNGDKNHPQRKLKKLLGEKLFTSYAGKLWQLKYCQGLYLSYKEENSGN</sequence>
<evidence type="ECO:0000313" key="14">
    <source>
        <dbReference type="RefSeq" id="XP_013776886.2"/>
    </source>
</evidence>
<dbReference type="InterPro" id="IPR051131">
    <property type="entry name" value="NEK_Ser/Thr_kinase_NIMA"/>
</dbReference>
<dbReference type="EC" id="2.7.11.1" evidence="2"/>
<dbReference type="PROSITE" id="PS00108">
    <property type="entry name" value="PROTEIN_KINASE_ST"/>
    <property type="match status" value="1"/>
</dbReference>
<dbReference type="Gene3D" id="3.30.200.20">
    <property type="entry name" value="Phosphorylase Kinase, domain 1"/>
    <property type="match status" value="1"/>
</dbReference>
<evidence type="ECO:0000256" key="3">
    <source>
        <dbReference type="ARBA" id="ARBA00022527"/>
    </source>
</evidence>
<evidence type="ECO:0000256" key="2">
    <source>
        <dbReference type="ARBA" id="ARBA00012513"/>
    </source>
</evidence>
<evidence type="ECO:0000256" key="4">
    <source>
        <dbReference type="ARBA" id="ARBA00022679"/>
    </source>
</evidence>
<comment type="similarity">
    <text evidence="1">Belongs to the protein kinase superfamily. NEK Ser/Thr protein kinase family. NIMA subfamily.</text>
</comment>
<dbReference type="InterPro" id="IPR000719">
    <property type="entry name" value="Prot_kinase_dom"/>
</dbReference>
<feature type="region of interest" description="Disordered" evidence="11">
    <location>
        <begin position="839"/>
        <end position="930"/>
    </location>
</feature>
<dbReference type="PANTHER" id="PTHR44899">
    <property type="entry name" value="CAMK FAMILY PROTEIN KINASE"/>
    <property type="match status" value="1"/>
</dbReference>
<dbReference type="PROSITE" id="PS50011">
    <property type="entry name" value="PROTEIN_KINASE_DOM"/>
    <property type="match status" value="1"/>
</dbReference>
<comment type="catalytic activity">
    <reaction evidence="9">
        <text>L-seryl-[protein] + ATP = O-phospho-L-seryl-[protein] + ADP + H(+)</text>
        <dbReference type="Rhea" id="RHEA:17989"/>
        <dbReference type="Rhea" id="RHEA-COMP:9863"/>
        <dbReference type="Rhea" id="RHEA-COMP:11604"/>
        <dbReference type="ChEBI" id="CHEBI:15378"/>
        <dbReference type="ChEBI" id="CHEBI:29999"/>
        <dbReference type="ChEBI" id="CHEBI:30616"/>
        <dbReference type="ChEBI" id="CHEBI:83421"/>
        <dbReference type="ChEBI" id="CHEBI:456216"/>
        <dbReference type="EC" id="2.7.11.1"/>
    </reaction>
</comment>
<keyword evidence="3" id="KW-0723">Serine/threonine-protein kinase</keyword>
<comment type="catalytic activity">
    <reaction evidence="8">
        <text>L-threonyl-[protein] + ATP = O-phospho-L-threonyl-[protein] + ADP + H(+)</text>
        <dbReference type="Rhea" id="RHEA:46608"/>
        <dbReference type="Rhea" id="RHEA-COMP:11060"/>
        <dbReference type="Rhea" id="RHEA-COMP:11605"/>
        <dbReference type="ChEBI" id="CHEBI:15378"/>
        <dbReference type="ChEBI" id="CHEBI:30013"/>
        <dbReference type="ChEBI" id="CHEBI:30616"/>
        <dbReference type="ChEBI" id="CHEBI:61977"/>
        <dbReference type="ChEBI" id="CHEBI:456216"/>
        <dbReference type="EC" id="2.7.11.1"/>
    </reaction>
</comment>
<keyword evidence="13" id="KW-1185">Reference proteome</keyword>
<dbReference type="RefSeq" id="XP_022244310.1">
    <property type="nucleotide sequence ID" value="XM_022388602.1"/>
</dbReference>
<evidence type="ECO:0000256" key="7">
    <source>
        <dbReference type="ARBA" id="ARBA00022840"/>
    </source>
</evidence>
<reference evidence="14 15" key="1">
    <citation type="submission" date="2025-05" db="UniProtKB">
        <authorList>
            <consortium name="RefSeq"/>
        </authorList>
    </citation>
    <scope>IDENTIFICATION</scope>
    <source>
        <tissue evidence="14 15">Muscle</tissue>
    </source>
</reference>
<dbReference type="SMART" id="SM00220">
    <property type="entry name" value="S_TKc"/>
    <property type="match status" value="1"/>
</dbReference>
<evidence type="ECO:0000313" key="13">
    <source>
        <dbReference type="Proteomes" id="UP000694941"/>
    </source>
</evidence>
<dbReference type="GeneID" id="106461590"/>
<dbReference type="PROSITE" id="PS00107">
    <property type="entry name" value="PROTEIN_KINASE_ATP"/>
    <property type="match status" value="1"/>
</dbReference>
<feature type="compositionally biased region" description="Basic and acidic residues" evidence="11">
    <location>
        <begin position="921"/>
        <end position="930"/>
    </location>
</feature>
<dbReference type="Proteomes" id="UP000694941">
    <property type="component" value="Unplaced"/>
</dbReference>
<keyword evidence="7 10" id="KW-0067">ATP-binding</keyword>
<keyword evidence="4" id="KW-0808">Transferase</keyword>
<keyword evidence="6" id="KW-0418">Kinase</keyword>
<evidence type="ECO:0000256" key="8">
    <source>
        <dbReference type="ARBA" id="ARBA00047899"/>
    </source>
</evidence>
<dbReference type="InterPro" id="IPR011009">
    <property type="entry name" value="Kinase-like_dom_sf"/>
</dbReference>
<dbReference type="Gene3D" id="1.10.510.10">
    <property type="entry name" value="Transferase(Phosphotransferase) domain 1"/>
    <property type="match status" value="1"/>
</dbReference>
<evidence type="ECO:0000256" key="5">
    <source>
        <dbReference type="ARBA" id="ARBA00022741"/>
    </source>
</evidence>
<dbReference type="InterPro" id="IPR017441">
    <property type="entry name" value="Protein_kinase_ATP_BS"/>
</dbReference>
<feature type="compositionally biased region" description="Polar residues" evidence="11">
    <location>
        <begin position="893"/>
        <end position="913"/>
    </location>
</feature>
<name>A0ABM1SL04_LIMPO</name>
<proteinExistence type="inferred from homology"/>
<dbReference type="InterPro" id="IPR008271">
    <property type="entry name" value="Ser/Thr_kinase_AS"/>
</dbReference>
<evidence type="ECO:0000256" key="6">
    <source>
        <dbReference type="ARBA" id="ARBA00022777"/>
    </source>
</evidence>
<evidence type="ECO:0000256" key="9">
    <source>
        <dbReference type="ARBA" id="ARBA00048679"/>
    </source>
</evidence>
<dbReference type="Pfam" id="PF00069">
    <property type="entry name" value="Pkinase"/>
    <property type="match status" value="1"/>
</dbReference>
<feature type="region of interest" description="Disordered" evidence="11">
    <location>
        <begin position="692"/>
        <end position="715"/>
    </location>
</feature>
<gene>
    <name evidence="14 15" type="primary">LOC106461590</name>
</gene>
<accession>A0ABM1SL04</accession>
<evidence type="ECO:0000256" key="11">
    <source>
        <dbReference type="SAM" id="MobiDB-lite"/>
    </source>
</evidence>
<protein>
    <recommendedName>
        <fullName evidence="2">non-specific serine/threonine protein kinase</fullName>
        <ecNumber evidence="2">2.7.11.1</ecNumber>
    </recommendedName>
</protein>
<keyword evidence="5 10" id="KW-0547">Nucleotide-binding</keyword>
<dbReference type="RefSeq" id="XP_013776886.2">
    <property type="nucleotide sequence ID" value="XM_013921432.2"/>
</dbReference>
<dbReference type="PANTHER" id="PTHR44899:SF7">
    <property type="entry name" value="NIMA-RELATED KINASE"/>
    <property type="match status" value="1"/>
</dbReference>
<evidence type="ECO:0000313" key="15">
    <source>
        <dbReference type="RefSeq" id="XP_022244310.1"/>
    </source>
</evidence>
<dbReference type="CDD" id="cd08215">
    <property type="entry name" value="STKc_Nek"/>
    <property type="match status" value="1"/>
</dbReference>